<protein>
    <submittedName>
        <fullName evidence="2">ABC transporter permease</fullName>
    </submittedName>
</protein>
<feature type="transmembrane region" description="Helical" evidence="1">
    <location>
        <begin position="245"/>
        <end position="268"/>
    </location>
</feature>
<evidence type="ECO:0000256" key="1">
    <source>
        <dbReference type="SAM" id="Phobius"/>
    </source>
</evidence>
<sequence length="274" mass="31678">MNSKGENKFLVLLNNEVSRSVKFMIPGFILFFIAHILIVVRGINYFNNEVKGFIGEGKSISEYVSTRGLISLNKVFENNLILFLICFGVALILVYAIAIWLREWYGNNKTIYTLLVLPISKHKIILSKFCAIFLLGTTFISTQIATLFVDNIIFKAFLNKEVMQKSNPIEAFLNGSRMRIFPKNLIEMSIYILIIIAIVMFIFNGVLIERSFKFKGIILDIILCAVIIAVYIMPRTKMHFFLDEYLLYIILISIIIVLFNYFSAYYLLRKKINI</sequence>
<feature type="transmembrane region" description="Helical" evidence="1">
    <location>
        <begin position="188"/>
        <end position="207"/>
    </location>
</feature>
<gene>
    <name evidence="2" type="ORF">NCTC503_01649</name>
</gene>
<accession>A0A4U9RFQ6</accession>
<feature type="transmembrane region" description="Helical" evidence="1">
    <location>
        <begin position="129"/>
        <end position="149"/>
    </location>
</feature>
<keyword evidence="1" id="KW-0812">Transmembrane</keyword>
<keyword evidence="1" id="KW-1133">Transmembrane helix</keyword>
<feature type="transmembrane region" description="Helical" evidence="1">
    <location>
        <begin position="214"/>
        <end position="233"/>
    </location>
</feature>
<name>A0A4U9RFQ6_HATHI</name>
<organism evidence="2 3">
    <name type="scientific">Hathewaya histolytica</name>
    <name type="common">Clostridium histolyticum</name>
    <dbReference type="NCBI Taxonomy" id="1498"/>
    <lineage>
        <taxon>Bacteria</taxon>
        <taxon>Bacillati</taxon>
        <taxon>Bacillota</taxon>
        <taxon>Clostridia</taxon>
        <taxon>Eubacteriales</taxon>
        <taxon>Clostridiaceae</taxon>
        <taxon>Hathewaya</taxon>
    </lineage>
</organism>
<proteinExistence type="predicted"/>
<evidence type="ECO:0000313" key="3">
    <source>
        <dbReference type="Proteomes" id="UP000308489"/>
    </source>
</evidence>
<feature type="transmembrane region" description="Helical" evidence="1">
    <location>
        <begin position="21"/>
        <end position="43"/>
    </location>
</feature>
<dbReference type="Proteomes" id="UP000308489">
    <property type="component" value="Chromosome 1"/>
</dbReference>
<evidence type="ECO:0000313" key="2">
    <source>
        <dbReference type="EMBL" id="VTQ90674.1"/>
    </source>
</evidence>
<keyword evidence="3" id="KW-1185">Reference proteome</keyword>
<dbReference type="KEGG" id="hhw:NCTC503_01649"/>
<keyword evidence="1" id="KW-0472">Membrane</keyword>
<dbReference type="OrthoDB" id="1751619at2"/>
<reference evidence="2 3" key="1">
    <citation type="submission" date="2019-05" db="EMBL/GenBank/DDBJ databases">
        <authorList>
            <consortium name="Pathogen Informatics"/>
        </authorList>
    </citation>
    <scope>NUCLEOTIDE SEQUENCE [LARGE SCALE GENOMIC DNA]</scope>
    <source>
        <strain evidence="2 3">NCTC503</strain>
    </source>
</reference>
<dbReference type="RefSeq" id="WP_138210280.1">
    <property type="nucleotide sequence ID" value="NZ_CBCRUQ010000005.1"/>
</dbReference>
<dbReference type="EMBL" id="LR590481">
    <property type="protein sequence ID" value="VTQ90674.1"/>
    <property type="molecule type" value="Genomic_DNA"/>
</dbReference>
<feature type="transmembrane region" description="Helical" evidence="1">
    <location>
        <begin position="80"/>
        <end position="101"/>
    </location>
</feature>
<dbReference type="AlphaFoldDB" id="A0A4U9RFQ6"/>